<reference evidence="1 2" key="1">
    <citation type="journal article" date="2014" name="Genome Biol.">
        <title>Transcriptome and methylome profiling reveals relics of genome dominance in the mesopolyploid Brassica oleracea.</title>
        <authorList>
            <person name="Parkin I.A."/>
            <person name="Koh C."/>
            <person name="Tang H."/>
            <person name="Robinson S.J."/>
            <person name="Kagale S."/>
            <person name="Clarke W.E."/>
            <person name="Town C.D."/>
            <person name="Nixon J."/>
            <person name="Krishnakumar V."/>
            <person name="Bidwell S.L."/>
            <person name="Denoeud F."/>
            <person name="Belcram H."/>
            <person name="Links M.G."/>
            <person name="Just J."/>
            <person name="Clarke C."/>
            <person name="Bender T."/>
            <person name="Huebert T."/>
            <person name="Mason A.S."/>
            <person name="Pires J.C."/>
            <person name="Barker G."/>
            <person name="Moore J."/>
            <person name="Walley P.G."/>
            <person name="Manoli S."/>
            <person name="Batley J."/>
            <person name="Edwards D."/>
            <person name="Nelson M.N."/>
            <person name="Wang X."/>
            <person name="Paterson A.H."/>
            <person name="King G."/>
            <person name="Bancroft I."/>
            <person name="Chalhoub B."/>
            <person name="Sharpe A.G."/>
        </authorList>
    </citation>
    <scope>NUCLEOTIDE SEQUENCE</scope>
    <source>
        <strain evidence="1 2">cv. TO1000</strain>
    </source>
</reference>
<dbReference type="AlphaFoldDB" id="A0A0D3BH87"/>
<protein>
    <submittedName>
        <fullName evidence="1">Uncharacterized protein</fullName>
    </submittedName>
</protein>
<dbReference type="EnsemblPlants" id="Bo3g127580.1">
    <property type="protein sequence ID" value="Bo3g127580.1"/>
    <property type="gene ID" value="Bo3g127580"/>
</dbReference>
<name>A0A0D3BH87_BRAOL</name>
<evidence type="ECO:0000313" key="2">
    <source>
        <dbReference type="Proteomes" id="UP000032141"/>
    </source>
</evidence>
<accession>A0A0D3BH87</accession>
<sequence>MVSVGLESGQTQRVTSLVRLMVERYYASKHSTTLVKRRQISTFSDRSFGYNIWLQKQRVKLEEVLGFLLSSLGTSNWYLNHSVSR</sequence>
<dbReference type="Proteomes" id="UP000032141">
    <property type="component" value="Chromosome C3"/>
</dbReference>
<dbReference type="HOGENOM" id="CLU_2515764_0_0_1"/>
<reference evidence="1" key="2">
    <citation type="submission" date="2015-03" db="UniProtKB">
        <authorList>
            <consortium name="EnsemblPlants"/>
        </authorList>
    </citation>
    <scope>IDENTIFICATION</scope>
</reference>
<proteinExistence type="predicted"/>
<keyword evidence="2" id="KW-1185">Reference proteome</keyword>
<evidence type="ECO:0000313" key="1">
    <source>
        <dbReference type="EnsemblPlants" id="Bo3g127580.1"/>
    </source>
</evidence>
<organism evidence="1 2">
    <name type="scientific">Brassica oleracea var. oleracea</name>
    <dbReference type="NCBI Taxonomy" id="109376"/>
    <lineage>
        <taxon>Eukaryota</taxon>
        <taxon>Viridiplantae</taxon>
        <taxon>Streptophyta</taxon>
        <taxon>Embryophyta</taxon>
        <taxon>Tracheophyta</taxon>
        <taxon>Spermatophyta</taxon>
        <taxon>Magnoliopsida</taxon>
        <taxon>eudicotyledons</taxon>
        <taxon>Gunneridae</taxon>
        <taxon>Pentapetalae</taxon>
        <taxon>rosids</taxon>
        <taxon>malvids</taxon>
        <taxon>Brassicales</taxon>
        <taxon>Brassicaceae</taxon>
        <taxon>Brassiceae</taxon>
        <taxon>Brassica</taxon>
    </lineage>
</organism>
<dbReference type="Gramene" id="Bo3g127580.1">
    <property type="protein sequence ID" value="Bo3g127580.1"/>
    <property type="gene ID" value="Bo3g127580"/>
</dbReference>